<dbReference type="AlphaFoldDB" id="A0A497Y5E7"/>
<dbReference type="Proteomes" id="UP000297429">
    <property type="component" value="Unassembled WGS sequence"/>
</dbReference>
<gene>
    <name evidence="1" type="ORF">BCL90_2412</name>
    <name evidence="2" type="ORF">E3V97_05230</name>
</gene>
<dbReference type="RefSeq" id="WP_121284085.1">
    <property type="nucleotide sequence ID" value="NZ_RCCK01000011.1"/>
</dbReference>
<evidence type="ECO:0000313" key="1">
    <source>
        <dbReference type="EMBL" id="RLJ77327.1"/>
    </source>
</evidence>
<evidence type="ECO:0000313" key="2">
    <source>
        <dbReference type="EMBL" id="TFB33451.1"/>
    </source>
</evidence>
<accession>A0A497Y5E7</accession>
<comment type="caution">
    <text evidence="1">The sequence shown here is derived from an EMBL/GenBank/DDBJ whole genome shotgun (WGS) entry which is preliminary data.</text>
</comment>
<sequence>MENKAFVFHREDNVDNLIQIWSFRWNNYQLSSNLQANNFSRVFGAVPKITVSFFAENTNTISIENCIFGQI</sequence>
<organism evidence="1 3">
    <name type="scientific">Pedobacter alluvionis</name>
    <dbReference type="NCBI Taxonomy" id="475253"/>
    <lineage>
        <taxon>Bacteria</taxon>
        <taxon>Pseudomonadati</taxon>
        <taxon>Bacteroidota</taxon>
        <taxon>Sphingobacteriia</taxon>
        <taxon>Sphingobacteriales</taxon>
        <taxon>Sphingobacteriaceae</taxon>
        <taxon>Pedobacter</taxon>
    </lineage>
</organism>
<proteinExistence type="predicted"/>
<keyword evidence="4" id="KW-1185">Reference proteome</keyword>
<evidence type="ECO:0000313" key="4">
    <source>
        <dbReference type="Proteomes" id="UP000297429"/>
    </source>
</evidence>
<name>A0A497Y5E7_9SPHI</name>
<dbReference type="EMBL" id="RCCK01000011">
    <property type="protein sequence ID" value="RLJ77327.1"/>
    <property type="molecule type" value="Genomic_DNA"/>
</dbReference>
<protein>
    <submittedName>
        <fullName evidence="1">Uncharacterized protein</fullName>
    </submittedName>
</protein>
<dbReference type="EMBL" id="SOPX01000001">
    <property type="protein sequence ID" value="TFB33451.1"/>
    <property type="molecule type" value="Genomic_DNA"/>
</dbReference>
<reference evidence="1 3" key="1">
    <citation type="submission" date="2018-10" db="EMBL/GenBank/DDBJ databases">
        <title>Genomic Encyclopedia of Archaeal and Bacterial Type Strains, Phase II (KMG-II): from individual species to whole genera.</title>
        <authorList>
            <person name="Goeker M."/>
        </authorList>
    </citation>
    <scope>NUCLEOTIDE SEQUENCE [LARGE SCALE GENOMIC DNA]</scope>
    <source>
        <strain evidence="1 3">DSM 19624</strain>
    </source>
</reference>
<evidence type="ECO:0000313" key="3">
    <source>
        <dbReference type="Proteomes" id="UP000273898"/>
    </source>
</evidence>
<dbReference type="Proteomes" id="UP000273898">
    <property type="component" value="Unassembled WGS sequence"/>
</dbReference>
<reference evidence="2 4" key="2">
    <citation type="submission" date="2019-03" db="EMBL/GenBank/DDBJ databases">
        <authorList>
            <person name="He R.-H."/>
        </authorList>
    </citation>
    <scope>NUCLEOTIDE SEQUENCE [LARGE SCALE GENOMIC DNA]</scope>
    <source>
        <strain evidence="2 4">DSM 19624</strain>
    </source>
</reference>